<evidence type="ECO:0000256" key="5">
    <source>
        <dbReference type="ARBA" id="ARBA00023163"/>
    </source>
</evidence>
<dbReference type="Proteomes" id="UP001476247">
    <property type="component" value="Unassembled WGS sequence"/>
</dbReference>
<feature type="compositionally biased region" description="Polar residues" evidence="7">
    <location>
        <begin position="866"/>
        <end position="881"/>
    </location>
</feature>
<dbReference type="InterPro" id="IPR007219">
    <property type="entry name" value="XnlR_reg_dom"/>
</dbReference>
<evidence type="ECO:0000256" key="1">
    <source>
        <dbReference type="ARBA" id="ARBA00022723"/>
    </source>
</evidence>
<evidence type="ECO:0000256" key="6">
    <source>
        <dbReference type="ARBA" id="ARBA00023242"/>
    </source>
</evidence>
<evidence type="ECO:0000259" key="8">
    <source>
        <dbReference type="SMART" id="SM00906"/>
    </source>
</evidence>
<organism evidence="9 10">
    <name type="scientific">Helicostylum pulchrum</name>
    <dbReference type="NCBI Taxonomy" id="562976"/>
    <lineage>
        <taxon>Eukaryota</taxon>
        <taxon>Fungi</taxon>
        <taxon>Fungi incertae sedis</taxon>
        <taxon>Mucoromycota</taxon>
        <taxon>Mucoromycotina</taxon>
        <taxon>Mucoromycetes</taxon>
        <taxon>Mucorales</taxon>
        <taxon>Mucorineae</taxon>
        <taxon>Mucoraceae</taxon>
        <taxon>Helicostylum</taxon>
    </lineage>
</organism>
<dbReference type="InterPro" id="IPR051615">
    <property type="entry name" value="Transcr_Regulatory_Elem"/>
</dbReference>
<dbReference type="EMBL" id="BAABUJ010000045">
    <property type="protein sequence ID" value="GAA5805450.1"/>
    <property type="molecule type" value="Genomic_DNA"/>
</dbReference>
<name>A0ABP9YF45_9FUNG</name>
<feature type="region of interest" description="Disordered" evidence="7">
    <location>
        <begin position="866"/>
        <end position="885"/>
    </location>
</feature>
<keyword evidence="5" id="KW-0804">Transcription</keyword>
<proteinExistence type="predicted"/>
<sequence>MSGTWKPNPYEGQTLANQIEKTNREIAIMPEHRYQHIAPYGGIPNTNRPENRRVGRAWYIGTLENRLQIIEGLIDGMSTNKNSSPTSAATTLSNKDDPNNNDTPIYDQDRIPRKKPKLLAENEKAAPEPSINPRALLEAVKSYTLPSEGRFISGYNTSHLFTRMHMQHKELLIRSGIDIQSSKNGEYMRVKKIISADDKRQEQLCELVKLGVIRYTETVQNINDWIWTVAGIRKELSDRLVRIYFRYIHSLLPVINKTEFLEEYRGIRPCYPSGAILNAIFGASVRYIDNCKKFADSDRLDDGKTWDFHEKLSEMLFQNLIIFIKGKYVPSLATIQAIVIAHNHSANVESWSSGWLLNCVAVRMSQDIGLHRSSETWNISQEEKETRRTVWWSVYILDRWLSSGTGRPLTIFDEDCDELYPSENVSLDEIMDVMTEKSQHLPRFPSLDKKAAAKVTDTFIPLNQPFLHLLKLSEILGQILQGLYTPQAKKHSAKHGSDAVVAYLDNALSKWRASLPPLLEISSAGKRSLLEQDHVPILSMSGLLCLSYCTSLILLHRPFIEKQDDNRKSKLTSQGALTICTNAAIRIVEVSESMHYRDFLMVSWGFALYPVFTATLIHIHNSSNPDSIVSDVAKSNLMRSLAVVDKLCLLSPMASKMGVILKKVVSLSPVFVDNPEFLQALEIDKTLLHNHTPSLTTLSELTRDSSTAYKTVIGGGNDEQSTWKSMEKATLFKNHWFINNGPSHKPRLDNLTSISDDGSWIDQLYIPSQSDANYKDDNNVSSNLPFIQPINADIFSIRQFGLNMMNGDFPSFVSDQTFQTTSTSQQSFSQQQQPAPLPPPPQSPFALFDLSEPSFPYFYGAPVSNDTNQQTASVNSVNTDDPSAMFRNRPDNPFWNMPSSMEVEDWHAYLLPHLEKQQHKPI</sequence>
<keyword evidence="1" id="KW-0479">Metal-binding</keyword>
<dbReference type="PANTHER" id="PTHR31313:SF81">
    <property type="entry name" value="TY1 ENHANCER ACTIVATOR"/>
    <property type="match status" value="1"/>
</dbReference>
<keyword evidence="2" id="KW-0862">Zinc</keyword>
<feature type="domain" description="Xylanolytic transcriptional activator regulatory" evidence="8">
    <location>
        <begin position="354"/>
        <end position="427"/>
    </location>
</feature>
<feature type="compositionally biased region" description="Low complexity" evidence="7">
    <location>
        <begin position="820"/>
        <end position="834"/>
    </location>
</feature>
<keyword evidence="10" id="KW-1185">Reference proteome</keyword>
<evidence type="ECO:0000256" key="3">
    <source>
        <dbReference type="ARBA" id="ARBA00023015"/>
    </source>
</evidence>
<feature type="region of interest" description="Disordered" evidence="7">
    <location>
        <begin position="820"/>
        <end position="845"/>
    </location>
</feature>
<keyword evidence="6" id="KW-0539">Nucleus</keyword>
<evidence type="ECO:0000256" key="2">
    <source>
        <dbReference type="ARBA" id="ARBA00022833"/>
    </source>
</evidence>
<evidence type="ECO:0000313" key="10">
    <source>
        <dbReference type="Proteomes" id="UP001476247"/>
    </source>
</evidence>
<comment type="caution">
    <text evidence="9">The sequence shown here is derived from an EMBL/GenBank/DDBJ whole genome shotgun (WGS) entry which is preliminary data.</text>
</comment>
<feature type="region of interest" description="Disordered" evidence="7">
    <location>
        <begin position="78"/>
        <end position="113"/>
    </location>
</feature>
<dbReference type="CDD" id="cd12148">
    <property type="entry name" value="fungal_TF_MHR"/>
    <property type="match status" value="1"/>
</dbReference>
<accession>A0ABP9YF45</accession>
<dbReference type="SMART" id="SM00906">
    <property type="entry name" value="Fungal_trans"/>
    <property type="match status" value="1"/>
</dbReference>
<keyword evidence="3" id="KW-0805">Transcription regulation</keyword>
<feature type="compositionally biased region" description="Polar residues" evidence="7">
    <location>
        <begin position="78"/>
        <end position="93"/>
    </location>
</feature>
<reference evidence="9 10" key="1">
    <citation type="submission" date="2024-04" db="EMBL/GenBank/DDBJ databases">
        <title>genome sequences of Mucor flavus KT1a and Helicostylum pulchrum KT1b strains isolation_sourced from the surface of a dry-aged beef.</title>
        <authorList>
            <person name="Toyotome T."/>
            <person name="Hosono M."/>
            <person name="Torimaru M."/>
            <person name="Fukuda K."/>
            <person name="Mikami N."/>
        </authorList>
    </citation>
    <scope>NUCLEOTIDE SEQUENCE [LARGE SCALE GENOMIC DNA]</scope>
    <source>
        <strain evidence="9 10">KT1b</strain>
    </source>
</reference>
<evidence type="ECO:0000313" key="9">
    <source>
        <dbReference type="EMBL" id="GAA5805450.1"/>
    </source>
</evidence>
<protein>
    <recommendedName>
        <fullName evidence="8">Xylanolytic transcriptional activator regulatory domain-containing protein</fullName>
    </recommendedName>
</protein>
<evidence type="ECO:0000256" key="4">
    <source>
        <dbReference type="ARBA" id="ARBA00023125"/>
    </source>
</evidence>
<keyword evidence="4" id="KW-0238">DNA-binding</keyword>
<gene>
    <name evidence="9" type="ORF">HPULCUR_010966</name>
</gene>
<dbReference type="Pfam" id="PF04082">
    <property type="entry name" value="Fungal_trans"/>
    <property type="match status" value="1"/>
</dbReference>
<evidence type="ECO:0000256" key="7">
    <source>
        <dbReference type="SAM" id="MobiDB-lite"/>
    </source>
</evidence>
<dbReference type="PANTHER" id="PTHR31313">
    <property type="entry name" value="TY1 ENHANCER ACTIVATOR"/>
    <property type="match status" value="1"/>
</dbReference>